<proteinExistence type="predicted"/>
<comment type="caution">
    <text evidence="2">The sequence shown here is derived from an EMBL/GenBank/DDBJ whole genome shotgun (WGS) entry which is preliminary data.</text>
</comment>
<dbReference type="AlphaFoldDB" id="A0A2I9DX50"/>
<gene>
    <name evidence="2" type="ORF">DAERI_030391</name>
</gene>
<organism evidence="2 3">
    <name type="scientific">Deinococcus aerius</name>
    <dbReference type="NCBI Taxonomy" id="200253"/>
    <lineage>
        <taxon>Bacteria</taxon>
        <taxon>Thermotogati</taxon>
        <taxon>Deinococcota</taxon>
        <taxon>Deinococci</taxon>
        <taxon>Deinococcales</taxon>
        <taxon>Deinococcaceae</taxon>
        <taxon>Deinococcus</taxon>
    </lineage>
</organism>
<evidence type="ECO:0000256" key="1">
    <source>
        <dbReference type="SAM" id="Phobius"/>
    </source>
</evidence>
<keyword evidence="3" id="KW-1185">Reference proteome</keyword>
<accession>A0A2I9DX50</accession>
<keyword evidence="1" id="KW-0472">Membrane</keyword>
<sequence length="166" mass="17827">MNVPRAAVTLIAGLSAALIAYSAFYVRGDTAGVMHYLRERGDVKDLAASGASAAAVEAARRNLAALGERVADPDLALRMVPVALLIGVLVAWLVWRAFGSRVGSAERGDVQERMVLRLAYRKGGQFTLGDLGASSPLSEEQARAVTRRMLESGRLTREGDTFRLVR</sequence>
<keyword evidence="1" id="KW-0812">Transmembrane</keyword>
<protein>
    <submittedName>
        <fullName evidence="2">Uncharacterized protein</fullName>
    </submittedName>
</protein>
<dbReference type="OrthoDB" id="73835at2"/>
<evidence type="ECO:0000313" key="2">
    <source>
        <dbReference type="EMBL" id="GBF05225.1"/>
    </source>
</evidence>
<evidence type="ECO:0000313" key="3">
    <source>
        <dbReference type="Proteomes" id="UP000236569"/>
    </source>
</evidence>
<feature type="transmembrane region" description="Helical" evidence="1">
    <location>
        <begin position="75"/>
        <end position="95"/>
    </location>
</feature>
<keyword evidence="1" id="KW-1133">Transmembrane helix</keyword>
<dbReference type="EMBL" id="BFAG01000003">
    <property type="protein sequence ID" value="GBF05225.1"/>
    <property type="molecule type" value="Genomic_DNA"/>
</dbReference>
<dbReference type="RefSeq" id="WP_103128650.1">
    <property type="nucleotide sequence ID" value="NZ_BFAG01000003.1"/>
</dbReference>
<name>A0A2I9DX50_9DEIO</name>
<reference evidence="3" key="1">
    <citation type="submission" date="2018-01" db="EMBL/GenBank/DDBJ databases">
        <title>Draft Genome Sequence of the Radioresistant Bacterium Deinococcus aerius TR0125, Isolated from the Higher Atmosphere above Japan.</title>
        <authorList>
            <person name="Satoh K."/>
            <person name="Arai H."/>
            <person name="Sanzen T."/>
            <person name="Kawaguchi Y."/>
            <person name="Hayashi H."/>
            <person name="Yokobori S."/>
            <person name="Yamagishi A."/>
            <person name="Oono Y."/>
            <person name="Narumi I."/>
        </authorList>
    </citation>
    <scope>NUCLEOTIDE SEQUENCE [LARGE SCALE GENOMIC DNA]</scope>
    <source>
        <strain evidence="3">TR0125</strain>
    </source>
</reference>
<dbReference type="Proteomes" id="UP000236569">
    <property type="component" value="Unassembled WGS sequence"/>
</dbReference>